<evidence type="ECO:0008006" key="3">
    <source>
        <dbReference type="Google" id="ProtNLM"/>
    </source>
</evidence>
<protein>
    <recommendedName>
        <fullName evidence="3">DUF1641 domain-containing protein</fullName>
    </recommendedName>
</protein>
<dbReference type="EMBL" id="CP026118">
    <property type="protein sequence ID" value="QAS51343.1"/>
    <property type="molecule type" value="Genomic_DNA"/>
</dbReference>
<name>A0A410M9J2_9BACI</name>
<sequence>MGKAISSIKRYELSKEEQREKDMQEVQEAVADNKEAILKGIGLLRALDEEGTLDMVTAFTRSKDEALANVVKEIDKDQYEPLLRNLPELVFLLGEINVGEMRELASRLNNGMEAMEGEGTEQKTSFLDLAKALKDPEINRSITMMMHFLKGMGRT</sequence>
<organism evidence="1 2">
    <name type="scientific">Halobacillus litoralis</name>
    <dbReference type="NCBI Taxonomy" id="45668"/>
    <lineage>
        <taxon>Bacteria</taxon>
        <taxon>Bacillati</taxon>
        <taxon>Bacillota</taxon>
        <taxon>Bacilli</taxon>
        <taxon>Bacillales</taxon>
        <taxon>Bacillaceae</taxon>
        <taxon>Halobacillus</taxon>
    </lineage>
</organism>
<dbReference type="Pfam" id="PF07849">
    <property type="entry name" value="DUF1641"/>
    <property type="match status" value="1"/>
</dbReference>
<proteinExistence type="predicted"/>
<reference evidence="1 2" key="1">
    <citation type="submission" date="2018-01" db="EMBL/GenBank/DDBJ databases">
        <title>The whole genome sequencing and assembly of Halobacillus litoralis ERB031 strain.</title>
        <authorList>
            <person name="Lee S.-J."/>
            <person name="Park M.-K."/>
            <person name="Kim J.-Y."/>
            <person name="Lee Y.-J."/>
            <person name="Yi H."/>
            <person name="Bahn Y.-S."/>
            <person name="Kim J.F."/>
            <person name="Lee D.-W."/>
        </authorList>
    </citation>
    <scope>NUCLEOTIDE SEQUENCE [LARGE SCALE GENOMIC DNA]</scope>
    <source>
        <strain evidence="1 2">ERB 031</strain>
    </source>
</reference>
<dbReference type="Proteomes" id="UP000287756">
    <property type="component" value="Chromosome"/>
</dbReference>
<dbReference type="OrthoDB" id="147801at2"/>
<dbReference type="AlphaFoldDB" id="A0A410M9J2"/>
<evidence type="ECO:0000313" key="2">
    <source>
        <dbReference type="Proteomes" id="UP000287756"/>
    </source>
</evidence>
<dbReference type="InterPro" id="IPR012440">
    <property type="entry name" value="DUF1641"/>
</dbReference>
<gene>
    <name evidence="1" type="ORF">HLI_03500</name>
</gene>
<dbReference type="PANTHER" id="PTHR38433">
    <property type="match status" value="1"/>
</dbReference>
<evidence type="ECO:0000313" key="1">
    <source>
        <dbReference type="EMBL" id="QAS51343.1"/>
    </source>
</evidence>
<dbReference type="PANTHER" id="PTHR38433:SF1">
    <property type="entry name" value="DUF1641 DOMAIN-CONTAINING PROTEIN"/>
    <property type="match status" value="1"/>
</dbReference>
<dbReference type="RefSeq" id="WP_128523091.1">
    <property type="nucleotide sequence ID" value="NZ_CP026118.1"/>
</dbReference>
<accession>A0A410M9J2</accession>
<dbReference type="KEGG" id="hli:HLI_03500"/>